<evidence type="ECO:0000256" key="3">
    <source>
        <dbReference type="PIRSR" id="PIRSR611284-1"/>
    </source>
</evidence>
<evidence type="ECO:0000313" key="7">
    <source>
        <dbReference type="Proteomes" id="UP000319296"/>
    </source>
</evidence>
<dbReference type="EMBL" id="SGBB01000008">
    <property type="protein sequence ID" value="RZD18551.1"/>
    <property type="molecule type" value="Genomic_DNA"/>
</dbReference>
<protein>
    <recommendedName>
        <fullName evidence="5">3-oxoacyl-[acyl-carrier-protein] reductase</fullName>
        <ecNumber evidence="5">1.1.1.100</ecNumber>
    </recommendedName>
</protein>
<keyword evidence="2 5" id="KW-0560">Oxidoreductase</keyword>
<dbReference type="GO" id="GO:0051287">
    <property type="term" value="F:NAD binding"/>
    <property type="evidence" value="ECO:0007669"/>
    <property type="project" value="UniProtKB-UniRule"/>
</dbReference>
<evidence type="ECO:0000256" key="1">
    <source>
        <dbReference type="ARBA" id="ARBA00006484"/>
    </source>
</evidence>
<comment type="catalytic activity">
    <reaction evidence="5">
        <text>a (3R)-hydroxyacyl-[ACP] + NADP(+) = a 3-oxoacyl-[ACP] + NADPH + H(+)</text>
        <dbReference type="Rhea" id="RHEA:17397"/>
        <dbReference type="Rhea" id="RHEA-COMP:9916"/>
        <dbReference type="Rhea" id="RHEA-COMP:9945"/>
        <dbReference type="ChEBI" id="CHEBI:15378"/>
        <dbReference type="ChEBI" id="CHEBI:57783"/>
        <dbReference type="ChEBI" id="CHEBI:58349"/>
        <dbReference type="ChEBI" id="CHEBI:78776"/>
        <dbReference type="ChEBI" id="CHEBI:78827"/>
        <dbReference type="EC" id="1.1.1.100"/>
    </reaction>
</comment>
<feature type="binding site" evidence="4">
    <location>
        <begin position="156"/>
        <end position="160"/>
    </location>
    <ligand>
        <name>NADP(+)</name>
        <dbReference type="ChEBI" id="CHEBI:58349"/>
    </ligand>
</feature>
<keyword evidence="5" id="KW-0444">Lipid biosynthesis</keyword>
<dbReference type="GO" id="GO:0006633">
    <property type="term" value="P:fatty acid biosynthetic process"/>
    <property type="evidence" value="ECO:0007669"/>
    <property type="project" value="UniProtKB-UniPathway"/>
</dbReference>
<dbReference type="GO" id="GO:0004316">
    <property type="term" value="F:3-oxoacyl-[acyl-carrier-protein] reductase (NADPH) activity"/>
    <property type="evidence" value="ECO:0007669"/>
    <property type="project" value="UniProtKB-UniRule"/>
</dbReference>
<dbReference type="InterPro" id="IPR002347">
    <property type="entry name" value="SDR_fam"/>
</dbReference>
<dbReference type="PANTHER" id="PTHR42879">
    <property type="entry name" value="3-OXOACYL-(ACYL-CARRIER-PROTEIN) REDUCTASE"/>
    <property type="match status" value="1"/>
</dbReference>
<evidence type="ECO:0000256" key="2">
    <source>
        <dbReference type="ARBA" id="ARBA00023002"/>
    </source>
</evidence>
<organism evidence="6 7">
    <name type="scientific">Candidatus Acididesulfobacter diazotrophicus</name>
    <dbReference type="NCBI Taxonomy" id="2597226"/>
    <lineage>
        <taxon>Bacteria</taxon>
        <taxon>Deltaproteobacteria</taxon>
        <taxon>Candidatus Acidulodesulfobacterales</taxon>
        <taxon>Candidatus Acididesulfobacter</taxon>
    </lineage>
</organism>
<evidence type="ECO:0000256" key="5">
    <source>
        <dbReference type="RuleBase" id="RU366074"/>
    </source>
</evidence>
<sequence>MDLKGKNAVVTGGYSGIGLSVTKTLLAAGAKVAIIGKNYDKFSSIASELEKIKGNAGFSFYESDISDSGGISKTIANIILQDGKIDILVNNAGITKDAILIKMSDDDWNEVINVNLNGLFYIVKNVIKYMIKAKAGKIINISSVIGESGNAGQANYASAKAGIIAFTKSIAKEYASRNIYVNAIAPGFIGTNMTDKLNETVKDNIKKEIPLNRFGAPEDVSNAVLFLASNLSDYITGATIDVNGGMYMR</sequence>
<comment type="similarity">
    <text evidence="1 5">Belongs to the short-chain dehydrogenases/reductases (SDR) family.</text>
</comment>
<dbReference type="CDD" id="cd05333">
    <property type="entry name" value="BKR_SDR_c"/>
    <property type="match status" value="1"/>
</dbReference>
<dbReference type="NCBIfam" id="TIGR01830">
    <property type="entry name" value="3oxo_ACP_reduc"/>
    <property type="match status" value="1"/>
</dbReference>
<dbReference type="Pfam" id="PF13561">
    <property type="entry name" value="adh_short_C2"/>
    <property type="match status" value="1"/>
</dbReference>
<keyword evidence="5" id="KW-0276">Fatty acid metabolism</keyword>
<reference evidence="6 7" key="1">
    <citation type="journal article" date="2019" name="ISME J.">
        <title>Insights into ecological role of a new deltaproteobacterial order Candidatus Acidulodesulfobacterales by metagenomics and metatranscriptomics.</title>
        <authorList>
            <person name="Tan S."/>
            <person name="Liu J."/>
            <person name="Fang Y."/>
            <person name="Hedlund B.P."/>
            <person name="Lian Z.H."/>
            <person name="Huang L.Y."/>
            <person name="Li J.T."/>
            <person name="Huang L.N."/>
            <person name="Li W.J."/>
            <person name="Jiang H.C."/>
            <person name="Dong H.L."/>
            <person name="Shu W.S."/>
        </authorList>
    </citation>
    <scope>NUCLEOTIDE SEQUENCE [LARGE SCALE GENOMIC DNA]</scope>
    <source>
        <strain evidence="6">AP1</strain>
    </source>
</reference>
<evidence type="ECO:0000256" key="4">
    <source>
        <dbReference type="PIRSR" id="PIRSR611284-2"/>
    </source>
</evidence>
<dbReference type="InterPro" id="IPR036291">
    <property type="entry name" value="NAD(P)-bd_dom_sf"/>
</dbReference>
<dbReference type="InterPro" id="IPR050259">
    <property type="entry name" value="SDR"/>
</dbReference>
<dbReference type="UniPathway" id="UPA00094"/>
<dbReference type="SUPFAM" id="SSF51735">
    <property type="entry name" value="NAD(P)-binding Rossmann-fold domains"/>
    <property type="match status" value="1"/>
</dbReference>
<dbReference type="Gene3D" id="3.40.50.720">
    <property type="entry name" value="NAD(P)-binding Rossmann-like Domain"/>
    <property type="match status" value="1"/>
</dbReference>
<proteinExistence type="inferred from homology"/>
<comment type="caution">
    <text evidence="6">The sequence shown here is derived from an EMBL/GenBank/DDBJ whole genome shotgun (WGS) entry which is preliminary data.</text>
</comment>
<accession>A0A519BMQ9</accession>
<dbReference type="InterPro" id="IPR020904">
    <property type="entry name" value="Sc_DH/Rdtase_CS"/>
</dbReference>
<keyword evidence="4 5" id="KW-0521">NADP</keyword>
<comment type="pathway">
    <text evidence="5">Lipid metabolism; fatty acid biosynthesis.</text>
</comment>
<feature type="binding site" evidence="4">
    <location>
        <position position="189"/>
    </location>
    <ligand>
        <name>NADP(+)</name>
        <dbReference type="ChEBI" id="CHEBI:58349"/>
    </ligand>
</feature>
<dbReference type="FunFam" id="3.40.50.720:FF:000173">
    <property type="entry name" value="3-oxoacyl-[acyl-carrier protein] reductase"/>
    <property type="match status" value="1"/>
</dbReference>
<keyword evidence="5" id="KW-0275">Fatty acid biosynthesis</keyword>
<dbReference type="PRINTS" id="PR00080">
    <property type="entry name" value="SDRFAMILY"/>
</dbReference>
<dbReference type="PROSITE" id="PS00061">
    <property type="entry name" value="ADH_SHORT"/>
    <property type="match status" value="1"/>
</dbReference>
<dbReference type="PANTHER" id="PTHR42879:SF2">
    <property type="entry name" value="3-OXOACYL-[ACYL-CARRIER-PROTEIN] REDUCTASE FABG"/>
    <property type="match status" value="1"/>
</dbReference>
<dbReference type="InterPro" id="IPR011284">
    <property type="entry name" value="3oxo_ACP_reduc"/>
</dbReference>
<feature type="active site" description="Proton acceptor" evidence="3">
    <location>
        <position position="156"/>
    </location>
</feature>
<evidence type="ECO:0000313" key="6">
    <source>
        <dbReference type="EMBL" id="RZD18551.1"/>
    </source>
</evidence>
<keyword evidence="5" id="KW-0443">Lipid metabolism</keyword>
<feature type="binding site" evidence="4">
    <location>
        <position position="91"/>
    </location>
    <ligand>
        <name>NADP(+)</name>
        <dbReference type="ChEBI" id="CHEBI:58349"/>
    </ligand>
</feature>
<comment type="function">
    <text evidence="5">Catalyzes the NADPH-dependent reduction of beta-ketoacyl-ACP substrates to beta-hydroxyacyl-ACP products, the first reductive step in the elongation cycle of fatty acid biosynthesis.</text>
</comment>
<dbReference type="Proteomes" id="UP000319296">
    <property type="component" value="Unassembled WGS sequence"/>
</dbReference>
<gene>
    <name evidence="6" type="primary">fabG</name>
    <name evidence="6" type="ORF">EVG15_05650</name>
</gene>
<dbReference type="NCBIfam" id="NF009466">
    <property type="entry name" value="PRK12826.1-2"/>
    <property type="match status" value="1"/>
</dbReference>
<name>A0A519BMQ9_9DELT</name>
<dbReference type="AlphaFoldDB" id="A0A519BMQ9"/>
<dbReference type="PRINTS" id="PR00081">
    <property type="entry name" value="GDHRDH"/>
</dbReference>
<comment type="subunit">
    <text evidence="5">Homotetramer.</text>
</comment>
<dbReference type="EC" id="1.1.1.100" evidence="5"/>